<dbReference type="InterPro" id="IPR029149">
    <property type="entry name" value="Creatin/AminoP/Spt16_N"/>
</dbReference>
<keyword evidence="3" id="KW-0031">Aminopeptidase</keyword>
<dbReference type="GO" id="GO:0004177">
    <property type="term" value="F:aminopeptidase activity"/>
    <property type="evidence" value="ECO:0007669"/>
    <property type="project" value="UniProtKB-KW"/>
</dbReference>
<protein>
    <submittedName>
        <fullName evidence="3">Aminopeptidase P family protein</fullName>
    </submittedName>
</protein>
<comment type="caution">
    <text evidence="3">The sequence shown here is derived from an EMBL/GenBank/DDBJ whole genome shotgun (WGS) entry which is preliminary data.</text>
</comment>
<evidence type="ECO:0000313" key="4">
    <source>
        <dbReference type="Proteomes" id="UP000267430"/>
    </source>
</evidence>
<dbReference type="Gene3D" id="3.90.230.10">
    <property type="entry name" value="Creatinase/methionine aminopeptidase superfamily"/>
    <property type="match status" value="1"/>
</dbReference>
<organism evidence="3 4">
    <name type="scientific">Peribacillus cavernae</name>
    <dbReference type="NCBI Taxonomy" id="1674310"/>
    <lineage>
        <taxon>Bacteria</taxon>
        <taxon>Bacillati</taxon>
        <taxon>Bacillota</taxon>
        <taxon>Bacilli</taxon>
        <taxon>Bacillales</taxon>
        <taxon>Bacillaceae</taxon>
        <taxon>Peribacillus</taxon>
    </lineage>
</organism>
<dbReference type="AlphaFoldDB" id="A0A433HC21"/>
<dbReference type="Proteomes" id="UP000267430">
    <property type="component" value="Unassembled WGS sequence"/>
</dbReference>
<dbReference type="Pfam" id="PF00557">
    <property type="entry name" value="Peptidase_M24"/>
    <property type="match status" value="1"/>
</dbReference>
<dbReference type="SUPFAM" id="SSF55920">
    <property type="entry name" value="Creatinase/aminopeptidase"/>
    <property type="match status" value="1"/>
</dbReference>
<feature type="domain" description="Creatinase N-terminal" evidence="2">
    <location>
        <begin position="31"/>
        <end position="176"/>
    </location>
</feature>
<sequence>MSEYKVKVSYDWTERGKWVELPFPEEEFVGRIRRLQQGMEKEHLDAVVVYGGLNDPSNLRYLSNFENWWGENLLVIPYRGEPALCTNSVFHGEPMHSNAQTTFIRDLRPTLHPHSTSKPKNVSQVAAEVLAEQGLTNGRIGIVGDKTIPYSLYQQLFVSLPSAELLPATHLVGSMRRLKTASEIKVLREAGRISDLGMEAAINAVRVGATESEVAAEAYRACVAAGAERMSYGVMAASGPRSSLKNIQPLPKPILEGELVVIDIGLKYGGYTTDISRNVVAGEPTAELRHMLETCLEAEERVIEAIKPGIPIHDLQKLMFGIIQEAGLEEYDYTKVGFAHGYGLDIVEEPYLYWGNTNVLEPGMCFYVEPMIIKHGLGTVCIEDMIVVTENGCEQLSSATKRTW</sequence>
<name>A0A433HC21_9BACI</name>
<dbReference type="EMBL" id="RYZZ01000038">
    <property type="protein sequence ID" value="RUQ25818.1"/>
    <property type="molecule type" value="Genomic_DNA"/>
</dbReference>
<proteinExistence type="predicted"/>
<dbReference type="SUPFAM" id="SSF53092">
    <property type="entry name" value="Creatinase/prolidase N-terminal domain"/>
    <property type="match status" value="1"/>
</dbReference>
<evidence type="ECO:0000313" key="3">
    <source>
        <dbReference type="EMBL" id="RUQ25818.1"/>
    </source>
</evidence>
<gene>
    <name evidence="3" type="ORF">ELQ35_19705</name>
</gene>
<dbReference type="InterPro" id="IPR050659">
    <property type="entry name" value="Peptidase_M24B"/>
</dbReference>
<keyword evidence="3" id="KW-0645">Protease</keyword>
<reference evidence="3 4" key="1">
    <citation type="submission" date="2018-12" db="EMBL/GenBank/DDBJ databases">
        <title>Bacillus chawlae sp. nov., Bacillus glennii sp. nov., and Bacillus saganii sp. nov. Isolated from the Vehicle Assembly Building at Kennedy Space Center where the Viking Spacecraft were Assembled.</title>
        <authorList>
            <person name="Seuylemezian A."/>
            <person name="Vaishampayan P."/>
        </authorList>
    </citation>
    <scope>NUCLEOTIDE SEQUENCE [LARGE SCALE GENOMIC DNA]</scope>
    <source>
        <strain evidence="3 4">L5</strain>
    </source>
</reference>
<evidence type="ECO:0000259" key="2">
    <source>
        <dbReference type="Pfam" id="PF01321"/>
    </source>
</evidence>
<dbReference type="Gene3D" id="3.40.350.10">
    <property type="entry name" value="Creatinase/prolidase N-terminal domain"/>
    <property type="match status" value="1"/>
</dbReference>
<dbReference type="PANTHER" id="PTHR46112">
    <property type="entry name" value="AMINOPEPTIDASE"/>
    <property type="match status" value="1"/>
</dbReference>
<feature type="domain" description="Peptidase M24" evidence="1">
    <location>
        <begin position="187"/>
        <end position="390"/>
    </location>
</feature>
<dbReference type="PANTHER" id="PTHR46112:SF2">
    <property type="entry name" value="XAA-PRO AMINOPEPTIDASE P-RELATED"/>
    <property type="match status" value="1"/>
</dbReference>
<keyword evidence="3" id="KW-0378">Hydrolase</keyword>
<evidence type="ECO:0000259" key="1">
    <source>
        <dbReference type="Pfam" id="PF00557"/>
    </source>
</evidence>
<dbReference type="InterPro" id="IPR000994">
    <property type="entry name" value="Pept_M24"/>
</dbReference>
<dbReference type="OrthoDB" id="9806388at2"/>
<dbReference type="InterPro" id="IPR036005">
    <property type="entry name" value="Creatinase/aminopeptidase-like"/>
</dbReference>
<dbReference type="Pfam" id="PF01321">
    <property type="entry name" value="Creatinase_N"/>
    <property type="match status" value="1"/>
</dbReference>
<dbReference type="InterPro" id="IPR000587">
    <property type="entry name" value="Creatinase_N"/>
</dbReference>
<accession>A0A433HC21</accession>
<keyword evidence="4" id="KW-1185">Reference proteome</keyword>